<protein>
    <submittedName>
        <fullName evidence="2">Uncharacterized protein</fullName>
    </submittedName>
</protein>
<accession>A0AA39HE66</accession>
<comment type="caution">
    <text evidence="2">The sequence shown here is derived from an EMBL/GenBank/DDBJ whole genome shotgun (WGS) entry which is preliminary data.</text>
</comment>
<dbReference type="EMBL" id="JAUCMV010000004">
    <property type="protein sequence ID" value="KAK0404198.1"/>
    <property type="molecule type" value="Genomic_DNA"/>
</dbReference>
<gene>
    <name evidence="2" type="ORF">QR680_017336</name>
</gene>
<name>A0AA39HE66_9BILA</name>
<sequence>MQSEQQKVNAKPEEDVTIKTKSLKPNFEGLANCRRGPLSSANHHAAGIVHPQRCVGGEGEVEGTVNALVQQMTTVVDSYRLLATDVAIREVLEKKARQIEQLEKQRKDLGHLKDEMAKISSAIRNIEVAAKDLDPRREGKPSSRV</sequence>
<evidence type="ECO:0000313" key="3">
    <source>
        <dbReference type="Proteomes" id="UP001175271"/>
    </source>
</evidence>
<keyword evidence="3" id="KW-1185">Reference proteome</keyword>
<proteinExistence type="predicted"/>
<dbReference type="Proteomes" id="UP001175271">
    <property type="component" value="Unassembled WGS sequence"/>
</dbReference>
<organism evidence="2 3">
    <name type="scientific">Steinernema hermaphroditum</name>
    <dbReference type="NCBI Taxonomy" id="289476"/>
    <lineage>
        <taxon>Eukaryota</taxon>
        <taxon>Metazoa</taxon>
        <taxon>Ecdysozoa</taxon>
        <taxon>Nematoda</taxon>
        <taxon>Chromadorea</taxon>
        <taxon>Rhabditida</taxon>
        <taxon>Tylenchina</taxon>
        <taxon>Panagrolaimomorpha</taxon>
        <taxon>Strongyloidoidea</taxon>
        <taxon>Steinernematidae</taxon>
        <taxon>Steinernema</taxon>
    </lineage>
</organism>
<dbReference type="AlphaFoldDB" id="A0AA39HE66"/>
<evidence type="ECO:0000256" key="1">
    <source>
        <dbReference type="SAM" id="Coils"/>
    </source>
</evidence>
<feature type="coiled-coil region" evidence="1">
    <location>
        <begin position="88"/>
        <end position="122"/>
    </location>
</feature>
<evidence type="ECO:0000313" key="2">
    <source>
        <dbReference type="EMBL" id="KAK0404198.1"/>
    </source>
</evidence>
<keyword evidence="1" id="KW-0175">Coiled coil</keyword>
<reference evidence="2" key="1">
    <citation type="submission" date="2023-06" db="EMBL/GenBank/DDBJ databases">
        <title>Genomic analysis of the entomopathogenic nematode Steinernema hermaphroditum.</title>
        <authorList>
            <person name="Schwarz E.M."/>
            <person name="Heppert J.K."/>
            <person name="Baniya A."/>
            <person name="Schwartz H.T."/>
            <person name="Tan C.-H."/>
            <person name="Antoshechkin I."/>
            <person name="Sternberg P.W."/>
            <person name="Goodrich-Blair H."/>
            <person name="Dillman A.R."/>
        </authorList>
    </citation>
    <scope>NUCLEOTIDE SEQUENCE</scope>
    <source>
        <strain evidence="2">PS9179</strain>
        <tissue evidence="2">Whole animal</tissue>
    </source>
</reference>